<gene>
    <name evidence="1" type="ORF">HMPREF9441_02801</name>
</gene>
<dbReference type="RefSeq" id="WP_008621562.1">
    <property type="nucleotide sequence ID" value="NZ_JH376616.1"/>
</dbReference>
<accession>G5STU6</accession>
<dbReference type="EMBL" id="AFFY01000045">
    <property type="protein sequence ID" value="EHG99189.1"/>
    <property type="molecule type" value="Genomic_DNA"/>
</dbReference>
<protein>
    <submittedName>
        <fullName evidence="1">Uncharacterized protein</fullName>
    </submittedName>
</protein>
<reference evidence="1 2" key="1">
    <citation type="submission" date="2011-03" db="EMBL/GenBank/DDBJ databases">
        <authorList>
            <person name="Weinstock G."/>
            <person name="Sodergren E."/>
            <person name="Clifton S."/>
            <person name="Fulton L."/>
            <person name="Fulton B."/>
            <person name="Courtney L."/>
            <person name="Fronick C."/>
            <person name="Harrison M."/>
            <person name="Strong C."/>
            <person name="Farmer C."/>
            <person name="Delahaunty K."/>
            <person name="Markovic C."/>
            <person name="Hall O."/>
            <person name="Minx P."/>
            <person name="Tomlinson C."/>
            <person name="Mitreva M."/>
            <person name="Hou S."/>
            <person name="Chen J."/>
            <person name="Wollam A."/>
            <person name="Pepin K.H."/>
            <person name="Johnson M."/>
            <person name="Bhonagiri V."/>
            <person name="Zhang X."/>
            <person name="Suruliraj S."/>
            <person name="Warren W."/>
            <person name="Chinwalla A."/>
            <person name="Mardis E.R."/>
            <person name="Wilson R.K."/>
        </authorList>
    </citation>
    <scope>NUCLEOTIDE SEQUENCE [LARGE SCALE GENOMIC DNA]</scope>
    <source>
        <strain evidence="1 2">YIT 11840</strain>
    </source>
</reference>
<evidence type="ECO:0000313" key="2">
    <source>
        <dbReference type="Proteomes" id="UP000003598"/>
    </source>
</evidence>
<comment type="caution">
    <text evidence="1">The sequence shown here is derived from an EMBL/GenBank/DDBJ whole genome shotgun (WGS) entry which is preliminary data.</text>
</comment>
<keyword evidence="2" id="KW-1185">Reference proteome</keyword>
<dbReference type="Proteomes" id="UP000003598">
    <property type="component" value="Unassembled WGS sequence"/>
</dbReference>
<dbReference type="GeneID" id="93558139"/>
<sequence length="66" mass="7683">MQSVFQQDKRANPQLPSNPMLHTFLLDENNEVLVVGNPLENEKIERMFWRTVKEKLGTGQKEKAND</sequence>
<name>G5STU6_9BACT</name>
<dbReference type="STRING" id="762968.HMPREF9441_02801"/>
<evidence type="ECO:0000313" key="1">
    <source>
        <dbReference type="EMBL" id="EHG99189.1"/>
    </source>
</evidence>
<dbReference type="AlphaFoldDB" id="G5STU6"/>
<organism evidence="1 2">
    <name type="scientific">Paraprevotella clara YIT 11840</name>
    <dbReference type="NCBI Taxonomy" id="762968"/>
    <lineage>
        <taxon>Bacteria</taxon>
        <taxon>Pseudomonadati</taxon>
        <taxon>Bacteroidota</taxon>
        <taxon>Bacteroidia</taxon>
        <taxon>Bacteroidales</taxon>
        <taxon>Prevotellaceae</taxon>
        <taxon>Paraprevotella</taxon>
    </lineage>
</organism>
<dbReference type="HOGENOM" id="CLU_2827225_0_0_10"/>
<proteinExistence type="predicted"/>
<dbReference type="PATRIC" id="fig|762968.3.peg.2487"/>
<dbReference type="OrthoDB" id="1100417at2"/>